<gene>
    <name evidence="1" type="primary">RAB7A</name>
    <name evidence="1" type="ORF">H4R21_006724</name>
</gene>
<comment type="caution">
    <text evidence="1">The sequence shown here is derived from an EMBL/GenBank/DDBJ whole genome shotgun (WGS) entry which is preliminary data.</text>
</comment>
<protein>
    <submittedName>
        <fullName evidence="1">Ras- protein Rab-7A</fullName>
    </submittedName>
</protein>
<sequence>MHQYVRGTFSTQYKATIGADFMKKVVDLGDGRVADVSCWDTAGQERFQSLGVAFYRGADCCILCFDVTSVRSFENLESWRDEFLIQVGPRDPESFPFVVVGNKVDMEGKRAVSQKRAMEWCASKGNIPYFETSAKKNTNVDAAFRTVVINAMDQETEADIANDFPDPIRLSTDDHDSQDCAC</sequence>
<organism evidence="1 2">
    <name type="scientific">Coemansia helicoidea</name>
    <dbReference type="NCBI Taxonomy" id="1286919"/>
    <lineage>
        <taxon>Eukaryota</taxon>
        <taxon>Fungi</taxon>
        <taxon>Fungi incertae sedis</taxon>
        <taxon>Zoopagomycota</taxon>
        <taxon>Kickxellomycotina</taxon>
        <taxon>Kickxellomycetes</taxon>
        <taxon>Kickxellales</taxon>
        <taxon>Kickxellaceae</taxon>
        <taxon>Coemansia</taxon>
    </lineage>
</organism>
<name>A0ACC1KGU0_9FUNG</name>
<proteinExistence type="predicted"/>
<dbReference type="EMBL" id="JANBUN010003762">
    <property type="protein sequence ID" value="KAJ2789499.1"/>
    <property type="molecule type" value="Genomic_DNA"/>
</dbReference>
<accession>A0ACC1KGU0</accession>
<reference evidence="1" key="1">
    <citation type="submission" date="2022-07" db="EMBL/GenBank/DDBJ databases">
        <title>Phylogenomic reconstructions and comparative analyses of Kickxellomycotina fungi.</title>
        <authorList>
            <person name="Reynolds N.K."/>
            <person name="Stajich J.E."/>
            <person name="Barry K."/>
            <person name="Grigoriev I.V."/>
            <person name="Crous P."/>
            <person name="Smith M.E."/>
        </authorList>
    </citation>
    <scope>NUCLEOTIDE SEQUENCE</scope>
    <source>
        <strain evidence="1">BCRC 34780</strain>
    </source>
</reference>
<evidence type="ECO:0000313" key="2">
    <source>
        <dbReference type="Proteomes" id="UP001140087"/>
    </source>
</evidence>
<evidence type="ECO:0000313" key="1">
    <source>
        <dbReference type="EMBL" id="KAJ2789499.1"/>
    </source>
</evidence>
<keyword evidence="2" id="KW-1185">Reference proteome</keyword>
<dbReference type="Proteomes" id="UP001140087">
    <property type="component" value="Unassembled WGS sequence"/>
</dbReference>